<evidence type="ECO:0008006" key="5">
    <source>
        <dbReference type="Google" id="ProtNLM"/>
    </source>
</evidence>
<evidence type="ECO:0000256" key="2">
    <source>
        <dbReference type="SAM" id="Phobius"/>
    </source>
</evidence>
<keyword evidence="2" id="KW-0812">Transmembrane</keyword>
<dbReference type="EMBL" id="CP000283">
    <property type="protein sequence ID" value="ABE38687.1"/>
    <property type="molecule type" value="Genomic_DNA"/>
</dbReference>
<accession>Q13B52</accession>
<gene>
    <name evidence="3" type="ordered locus">RPD_1450</name>
</gene>
<proteinExistence type="predicted"/>
<dbReference type="KEGG" id="rpd:RPD_1450"/>
<dbReference type="eggNOG" id="ENOG5032YAU">
    <property type="taxonomic scope" value="Bacteria"/>
</dbReference>
<evidence type="ECO:0000313" key="4">
    <source>
        <dbReference type="Proteomes" id="UP000001818"/>
    </source>
</evidence>
<feature type="compositionally biased region" description="Basic and acidic residues" evidence="1">
    <location>
        <begin position="116"/>
        <end position="129"/>
    </location>
</feature>
<sequence>MNQIMNDADHRAELDRHLAWFESKLPEKPANFVGWLRKPSSKYVRLPLGVMLVGGGVLSFLPVLGLWMLPLGLVLIAQDVPALEKPTARTLSWVERKWLERQRPKGADTEPFIPDQHPHSASDDPRPRA</sequence>
<dbReference type="AlphaFoldDB" id="Q13B52"/>
<evidence type="ECO:0000256" key="1">
    <source>
        <dbReference type="SAM" id="MobiDB-lite"/>
    </source>
</evidence>
<keyword evidence="2" id="KW-0472">Membrane</keyword>
<dbReference type="HOGENOM" id="CLU_145985_1_0_5"/>
<feature type="transmembrane region" description="Helical" evidence="2">
    <location>
        <begin position="46"/>
        <end position="69"/>
    </location>
</feature>
<keyword evidence="2" id="KW-1133">Transmembrane helix</keyword>
<protein>
    <recommendedName>
        <fullName evidence="5">Transmembrane protein</fullName>
    </recommendedName>
</protein>
<evidence type="ECO:0000313" key="3">
    <source>
        <dbReference type="EMBL" id="ABE38687.1"/>
    </source>
</evidence>
<dbReference type="Proteomes" id="UP000001818">
    <property type="component" value="Chromosome"/>
</dbReference>
<dbReference type="STRING" id="316057.RPD_1450"/>
<feature type="region of interest" description="Disordered" evidence="1">
    <location>
        <begin position="102"/>
        <end position="129"/>
    </location>
</feature>
<reference evidence="3 4" key="1">
    <citation type="submission" date="2006-03" db="EMBL/GenBank/DDBJ databases">
        <title>Complete sequence of Rhodopseudomonas palustris BisB5.</title>
        <authorList>
            <consortium name="US DOE Joint Genome Institute"/>
            <person name="Copeland A."/>
            <person name="Lucas S."/>
            <person name="Lapidus A."/>
            <person name="Barry K."/>
            <person name="Detter J.C."/>
            <person name="Glavina del Rio T."/>
            <person name="Hammon N."/>
            <person name="Israni S."/>
            <person name="Dalin E."/>
            <person name="Tice H."/>
            <person name="Pitluck S."/>
            <person name="Chain P."/>
            <person name="Malfatti S."/>
            <person name="Shin M."/>
            <person name="Vergez L."/>
            <person name="Schmutz J."/>
            <person name="Larimer F."/>
            <person name="Land M."/>
            <person name="Hauser L."/>
            <person name="Pelletier D.A."/>
            <person name="Kyrpides N."/>
            <person name="Lykidis A."/>
            <person name="Oda Y."/>
            <person name="Harwood C.S."/>
            <person name="Richardson P."/>
        </authorList>
    </citation>
    <scope>NUCLEOTIDE SEQUENCE [LARGE SCALE GENOMIC DNA]</scope>
    <source>
        <strain evidence="3 4">BisB5</strain>
    </source>
</reference>
<name>Q13B52_RHOPS</name>
<organism evidence="3 4">
    <name type="scientific">Rhodopseudomonas palustris (strain BisB5)</name>
    <dbReference type="NCBI Taxonomy" id="316057"/>
    <lineage>
        <taxon>Bacteria</taxon>
        <taxon>Pseudomonadati</taxon>
        <taxon>Pseudomonadota</taxon>
        <taxon>Alphaproteobacteria</taxon>
        <taxon>Hyphomicrobiales</taxon>
        <taxon>Nitrobacteraceae</taxon>
        <taxon>Rhodopseudomonas</taxon>
    </lineage>
</organism>